<dbReference type="EMBL" id="BBNY01000005">
    <property type="protein sequence ID" value="GAL88914.1"/>
    <property type="molecule type" value="Genomic_DNA"/>
</dbReference>
<keyword evidence="4" id="KW-1185">Reference proteome</keyword>
<evidence type="ECO:0000313" key="4">
    <source>
        <dbReference type="Proteomes" id="UP000030184"/>
    </source>
</evidence>
<dbReference type="AlphaFoldDB" id="A0A090VZB1"/>
<dbReference type="EMBL" id="BBNS01000004">
    <property type="protein sequence ID" value="GAL70105.1"/>
    <property type="molecule type" value="Genomic_DNA"/>
</dbReference>
<gene>
    <name evidence="1" type="ORF">JCM19302_2680</name>
    <name evidence="2" type="ORF">JCM19538_1903</name>
</gene>
<dbReference type="Proteomes" id="UP000029646">
    <property type="component" value="Unassembled WGS sequence"/>
</dbReference>
<evidence type="ECO:0000313" key="3">
    <source>
        <dbReference type="Proteomes" id="UP000029646"/>
    </source>
</evidence>
<organism evidence="1 3">
    <name type="scientific">Jejuia pallidilutea</name>
    <dbReference type="NCBI Taxonomy" id="504487"/>
    <lineage>
        <taxon>Bacteria</taxon>
        <taxon>Pseudomonadati</taxon>
        <taxon>Bacteroidota</taxon>
        <taxon>Flavobacteriia</taxon>
        <taxon>Flavobacteriales</taxon>
        <taxon>Flavobacteriaceae</taxon>
        <taxon>Jejuia</taxon>
    </lineage>
</organism>
<sequence>MKNTLKNINREDFMNFFRDDEKLNTLSTDDRVEIFLQILPGGSDITEDLLNELISDYQVTDLEVSQVK</sequence>
<reference evidence="4" key="1">
    <citation type="journal article" date="2014" name="Genome Announc.">
        <title>Draft Genome Sequence of Marine Flavobacterium Jejuia pallidilutea Strain 11shimoA1 and Pigmentation Mutants.</title>
        <authorList>
            <person name="Takatani N."/>
            <person name="Nakanishi M."/>
            <person name="Meirelles P."/>
            <person name="Mino S."/>
            <person name="Suda W."/>
            <person name="Oshima K."/>
            <person name="Hattori M."/>
            <person name="Ohkuma M."/>
            <person name="Hosokawa M."/>
            <person name="Miyashita K."/>
            <person name="Thompson F.L."/>
            <person name="Niwa A."/>
            <person name="Sawabe T."/>
            <person name="Sawabe T."/>
        </authorList>
    </citation>
    <scope>NUCLEOTIDE SEQUENCE [LARGE SCALE GENOMIC DNA]</scope>
    <source>
        <strain evidence="4">JCM 19538</strain>
    </source>
</reference>
<evidence type="ECO:0000313" key="1">
    <source>
        <dbReference type="EMBL" id="GAL70105.1"/>
    </source>
</evidence>
<name>A0A090VZB1_9FLAO</name>
<comment type="caution">
    <text evidence="1">The sequence shown here is derived from an EMBL/GenBank/DDBJ whole genome shotgun (WGS) entry which is preliminary data.</text>
</comment>
<evidence type="ECO:0000313" key="2">
    <source>
        <dbReference type="EMBL" id="GAL88914.1"/>
    </source>
</evidence>
<proteinExistence type="predicted"/>
<dbReference type="Proteomes" id="UP000030184">
    <property type="component" value="Unassembled WGS sequence"/>
</dbReference>
<protein>
    <submittedName>
        <fullName evidence="1">Uncharacterized protein</fullName>
    </submittedName>
</protein>
<dbReference type="RefSeq" id="WP_042247954.1">
    <property type="nucleotide sequence ID" value="NZ_BBNS01000004.1"/>
</dbReference>
<accession>A0A090VZB1</accession>